<feature type="compositionally biased region" description="Low complexity" evidence="1">
    <location>
        <begin position="340"/>
        <end position="352"/>
    </location>
</feature>
<feature type="compositionally biased region" description="Low complexity" evidence="1">
    <location>
        <begin position="366"/>
        <end position="377"/>
    </location>
</feature>
<evidence type="ECO:0000313" key="2">
    <source>
        <dbReference type="EMBL" id="KNE69609.1"/>
    </source>
</evidence>
<feature type="region of interest" description="Disordered" evidence="1">
    <location>
        <begin position="297"/>
        <end position="383"/>
    </location>
</feature>
<dbReference type="AlphaFoldDB" id="A0A0L0T4Z9"/>
<dbReference type="STRING" id="578462.A0A0L0T4Z9"/>
<proteinExistence type="predicted"/>
<reference evidence="3" key="2">
    <citation type="submission" date="2009-11" db="EMBL/GenBank/DDBJ databases">
        <title>The Genome Sequence of Allomyces macrogynus strain ATCC 38327.</title>
        <authorList>
            <consortium name="The Broad Institute Genome Sequencing Platform"/>
            <person name="Russ C."/>
            <person name="Cuomo C."/>
            <person name="Shea T."/>
            <person name="Young S.K."/>
            <person name="Zeng Q."/>
            <person name="Koehrsen M."/>
            <person name="Haas B."/>
            <person name="Borodovsky M."/>
            <person name="Guigo R."/>
            <person name="Alvarado L."/>
            <person name="Berlin A."/>
            <person name="Borenstein D."/>
            <person name="Chen Z."/>
            <person name="Engels R."/>
            <person name="Freedman E."/>
            <person name="Gellesch M."/>
            <person name="Goldberg J."/>
            <person name="Griggs A."/>
            <person name="Gujja S."/>
            <person name="Heiman D."/>
            <person name="Hepburn T."/>
            <person name="Howarth C."/>
            <person name="Jen D."/>
            <person name="Larson L."/>
            <person name="Lewis B."/>
            <person name="Mehta T."/>
            <person name="Park D."/>
            <person name="Pearson M."/>
            <person name="Roberts A."/>
            <person name="Saif S."/>
            <person name="Shenoy N."/>
            <person name="Sisk P."/>
            <person name="Stolte C."/>
            <person name="Sykes S."/>
            <person name="Walk T."/>
            <person name="White J."/>
            <person name="Yandava C."/>
            <person name="Burger G."/>
            <person name="Gray M.W."/>
            <person name="Holland P.W.H."/>
            <person name="King N."/>
            <person name="Lang F.B.F."/>
            <person name="Roger A.J."/>
            <person name="Ruiz-Trillo I."/>
            <person name="Lander E."/>
            <person name="Nusbaum C."/>
        </authorList>
    </citation>
    <scope>NUCLEOTIDE SEQUENCE [LARGE SCALE GENOMIC DNA]</scope>
    <source>
        <strain evidence="3">ATCC 38327</strain>
    </source>
</reference>
<reference evidence="2 3" key="1">
    <citation type="submission" date="2009-11" db="EMBL/GenBank/DDBJ databases">
        <title>Annotation of Allomyces macrogynus ATCC 38327.</title>
        <authorList>
            <consortium name="The Broad Institute Genome Sequencing Platform"/>
            <person name="Russ C."/>
            <person name="Cuomo C."/>
            <person name="Burger G."/>
            <person name="Gray M.W."/>
            <person name="Holland P.W.H."/>
            <person name="King N."/>
            <person name="Lang F.B.F."/>
            <person name="Roger A.J."/>
            <person name="Ruiz-Trillo I."/>
            <person name="Young S.K."/>
            <person name="Zeng Q."/>
            <person name="Gargeya S."/>
            <person name="Fitzgerald M."/>
            <person name="Haas B."/>
            <person name="Abouelleil A."/>
            <person name="Alvarado L."/>
            <person name="Arachchi H.M."/>
            <person name="Berlin A."/>
            <person name="Chapman S.B."/>
            <person name="Gearin G."/>
            <person name="Goldberg J."/>
            <person name="Griggs A."/>
            <person name="Gujja S."/>
            <person name="Hansen M."/>
            <person name="Heiman D."/>
            <person name="Howarth C."/>
            <person name="Larimer J."/>
            <person name="Lui A."/>
            <person name="MacDonald P.J.P."/>
            <person name="McCowen C."/>
            <person name="Montmayeur A."/>
            <person name="Murphy C."/>
            <person name="Neiman D."/>
            <person name="Pearson M."/>
            <person name="Priest M."/>
            <person name="Roberts A."/>
            <person name="Saif S."/>
            <person name="Shea T."/>
            <person name="Sisk P."/>
            <person name="Stolte C."/>
            <person name="Sykes S."/>
            <person name="Wortman J."/>
            <person name="Nusbaum C."/>
            <person name="Birren B."/>
        </authorList>
    </citation>
    <scope>NUCLEOTIDE SEQUENCE [LARGE SCALE GENOMIC DNA]</scope>
    <source>
        <strain evidence="2 3">ATCC 38327</strain>
    </source>
</reference>
<dbReference type="VEuPathDB" id="FungiDB:AMAG_14163"/>
<sequence>MTPSTPSTTNTTNTDRALITIGFVRAVLAAVAMQVRVNPEFCARINMSMSDEALQQQVQPIMDAILSHCSVRIFTPQVVNRTVSTTSVGMRVRSIATLVTRYAAPDGKAAAGDLLSRRDSPQYQLVSVAVLNLIKQIHAGTIPPTQRTEFVSAKTGLPINLDAPFIRGQGDEAHMILRNQAAISEFIASLGEPVRPPPAFRDEPSTESTPTPEQHAPEPMAEHDELADHTAVDVTGDAHTNSTTTTAPYSLTPVAALPAPRGATPVPAAAPDVSVVPVPMIPTPIIPAPVVPSLSPAVATPTPRTGAYAGRGRRGGARVSGQPRTTRSKTRTSADFDQSPAAAASPATVAAPQYDHAPVRQRQKRTSPSPATVPAPTKMRRVESQTTLIQEETETSSDQTRLARVLLVAPYRVAAARATAHMDRNKQDEALVYAECAVAQQMSVEEFVAALPALIRNPTESLVSGK</sequence>
<name>A0A0L0T4Z9_ALLM3</name>
<dbReference type="EMBL" id="GG745361">
    <property type="protein sequence ID" value="KNE69609.1"/>
    <property type="molecule type" value="Genomic_DNA"/>
</dbReference>
<feature type="compositionally biased region" description="Low complexity" evidence="1">
    <location>
        <begin position="297"/>
        <end position="310"/>
    </location>
</feature>
<evidence type="ECO:0000313" key="3">
    <source>
        <dbReference type="Proteomes" id="UP000054350"/>
    </source>
</evidence>
<gene>
    <name evidence="2" type="ORF">AMAG_14163</name>
</gene>
<accession>A0A0L0T4Z9</accession>
<dbReference type="Proteomes" id="UP000054350">
    <property type="component" value="Unassembled WGS sequence"/>
</dbReference>
<protein>
    <submittedName>
        <fullName evidence="2">Uncharacterized protein</fullName>
    </submittedName>
</protein>
<keyword evidence="3" id="KW-1185">Reference proteome</keyword>
<evidence type="ECO:0000256" key="1">
    <source>
        <dbReference type="SAM" id="MobiDB-lite"/>
    </source>
</evidence>
<feature type="region of interest" description="Disordered" evidence="1">
    <location>
        <begin position="192"/>
        <end position="221"/>
    </location>
</feature>
<organism evidence="2 3">
    <name type="scientific">Allomyces macrogynus (strain ATCC 38327)</name>
    <name type="common">Allomyces javanicus var. macrogynus</name>
    <dbReference type="NCBI Taxonomy" id="578462"/>
    <lineage>
        <taxon>Eukaryota</taxon>
        <taxon>Fungi</taxon>
        <taxon>Fungi incertae sedis</taxon>
        <taxon>Blastocladiomycota</taxon>
        <taxon>Blastocladiomycetes</taxon>
        <taxon>Blastocladiales</taxon>
        <taxon>Blastocladiaceae</taxon>
        <taxon>Allomyces</taxon>
    </lineage>
</organism>